<feature type="transmembrane region" description="Helical" evidence="6">
    <location>
        <begin position="389"/>
        <end position="409"/>
    </location>
</feature>
<feature type="transmembrane region" description="Helical" evidence="6">
    <location>
        <begin position="122"/>
        <end position="140"/>
    </location>
</feature>
<accession>A0A0S8K188</accession>
<feature type="transmembrane region" description="Helical" evidence="6">
    <location>
        <begin position="12"/>
        <end position="35"/>
    </location>
</feature>
<feature type="transmembrane region" description="Helical" evidence="6">
    <location>
        <begin position="296"/>
        <end position="315"/>
    </location>
</feature>
<dbReference type="EMBL" id="LJVE01000006">
    <property type="protein sequence ID" value="KPL15751.1"/>
    <property type="molecule type" value="Genomic_DNA"/>
</dbReference>
<evidence type="ECO:0000256" key="1">
    <source>
        <dbReference type="ARBA" id="ARBA00004651"/>
    </source>
</evidence>
<comment type="caution">
    <text evidence="7">The sequence shown here is derived from an EMBL/GenBank/DDBJ whole genome shotgun (WGS) entry which is preliminary data.</text>
</comment>
<feature type="transmembrane region" description="Helical" evidence="6">
    <location>
        <begin position="182"/>
        <end position="207"/>
    </location>
</feature>
<keyword evidence="2" id="KW-1003">Cell membrane</keyword>
<keyword evidence="3 6" id="KW-0812">Transmembrane</keyword>
<gene>
    <name evidence="7" type="ORF">AMJ74_00810</name>
</gene>
<evidence type="ECO:0000256" key="2">
    <source>
        <dbReference type="ARBA" id="ARBA00022475"/>
    </source>
</evidence>
<dbReference type="InterPro" id="IPR050833">
    <property type="entry name" value="Poly_Biosynth_Transport"/>
</dbReference>
<evidence type="ECO:0000256" key="6">
    <source>
        <dbReference type="SAM" id="Phobius"/>
    </source>
</evidence>
<dbReference type="Pfam" id="PF01943">
    <property type="entry name" value="Polysacc_synt"/>
    <property type="match status" value="1"/>
</dbReference>
<dbReference type="InterPro" id="IPR002797">
    <property type="entry name" value="Polysacc_synth"/>
</dbReference>
<name>A0A0S8K188_UNCW3</name>
<proteinExistence type="predicted"/>
<comment type="subcellular location">
    <subcellularLocation>
        <location evidence="1">Cell membrane</location>
        <topology evidence="1">Multi-pass membrane protein</topology>
    </subcellularLocation>
</comment>
<feature type="transmembrane region" description="Helical" evidence="6">
    <location>
        <begin position="152"/>
        <end position="176"/>
    </location>
</feature>
<feature type="transmembrane region" description="Helical" evidence="6">
    <location>
        <begin position="41"/>
        <end position="62"/>
    </location>
</feature>
<feature type="transmembrane region" description="Helical" evidence="6">
    <location>
        <begin position="362"/>
        <end position="383"/>
    </location>
</feature>
<dbReference type="PANTHER" id="PTHR30250:SF11">
    <property type="entry name" value="O-ANTIGEN TRANSPORTER-RELATED"/>
    <property type="match status" value="1"/>
</dbReference>
<keyword evidence="5 6" id="KW-0472">Membrane</keyword>
<feature type="transmembrane region" description="Helical" evidence="6">
    <location>
        <begin position="421"/>
        <end position="440"/>
    </location>
</feature>
<organism evidence="7 8">
    <name type="scientific">candidate division WOR_3 bacterium SM1_77</name>
    <dbReference type="NCBI Taxonomy" id="1703778"/>
    <lineage>
        <taxon>Bacteria</taxon>
        <taxon>Bacteria division WOR-3</taxon>
    </lineage>
</organism>
<evidence type="ECO:0000313" key="7">
    <source>
        <dbReference type="EMBL" id="KPL15751.1"/>
    </source>
</evidence>
<sequence length="495" mass="55763">MINKEQQIKNSFLYLLPTITTSFLPFLTIPIFTRILTKEDYGVLALAQVYAIFVNGLVNFGMTAAYDRNYFQHREDRLETAQLLYSILLFVMLNFVLVAGFTYLFRGTLSKLIIGSVEHGNILFWAFCAQFFYGVNYYYLTYFKNSETARDFVVYTIVGTLINLIISLFLVAYLRIGVIGLIYAQLCSGATIFGVLSYRFIASLPFYLSMPILRNSLQIAYPLTPRIFLGVIGTQFDKYMIGLLASVGGVGIYSIGQRISYVIFTYMTAIENVFSPQVYKRMFDLGDKGGSAIGKYLTPFAYISIFLALVVALFSEEVISILTPPPFHDAIDIVAVLSMYYGLLFFGKLTGTQLIFTKKTHITSLLTMGSVGINVALNIQFIMRWGAIGAAWATLLAGLISGAISFLVAQYYYEIKWEYRRIGSILLTFFSSAILVILLRDMDVNYYVRMAIKLMSICVYICAGVKMGVITSENFTLVKNILVGSSFQIIRRRTT</sequence>
<feature type="transmembrane region" description="Helical" evidence="6">
    <location>
        <begin position="83"/>
        <end position="102"/>
    </location>
</feature>
<reference evidence="7 8" key="1">
    <citation type="journal article" date="2015" name="Microbiome">
        <title>Genomic resolution of linkages in carbon, nitrogen, and sulfur cycling among widespread estuary sediment bacteria.</title>
        <authorList>
            <person name="Baker B.J."/>
            <person name="Lazar C.S."/>
            <person name="Teske A.P."/>
            <person name="Dick G.J."/>
        </authorList>
    </citation>
    <scope>NUCLEOTIDE SEQUENCE [LARGE SCALE GENOMIC DNA]</scope>
    <source>
        <strain evidence="7">SM1_77</strain>
    </source>
</reference>
<protein>
    <submittedName>
        <fullName evidence="7">Uncharacterized protein</fullName>
    </submittedName>
</protein>
<evidence type="ECO:0000256" key="5">
    <source>
        <dbReference type="ARBA" id="ARBA00023136"/>
    </source>
</evidence>
<feature type="transmembrane region" description="Helical" evidence="6">
    <location>
        <begin position="330"/>
        <end position="350"/>
    </location>
</feature>
<dbReference type="AlphaFoldDB" id="A0A0S8K188"/>
<evidence type="ECO:0000256" key="4">
    <source>
        <dbReference type="ARBA" id="ARBA00022989"/>
    </source>
</evidence>
<keyword evidence="4 6" id="KW-1133">Transmembrane helix</keyword>
<evidence type="ECO:0000256" key="3">
    <source>
        <dbReference type="ARBA" id="ARBA00022692"/>
    </source>
</evidence>
<dbReference type="Proteomes" id="UP000050975">
    <property type="component" value="Unassembled WGS sequence"/>
</dbReference>
<dbReference type="GO" id="GO:0005886">
    <property type="term" value="C:plasma membrane"/>
    <property type="evidence" value="ECO:0007669"/>
    <property type="project" value="UniProtKB-SubCell"/>
</dbReference>
<dbReference type="PANTHER" id="PTHR30250">
    <property type="entry name" value="PST FAMILY PREDICTED COLANIC ACID TRANSPORTER"/>
    <property type="match status" value="1"/>
</dbReference>
<evidence type="ECO:0000313" key="8">
    <source>
        <dbReference type="Proteomes" id="UP000050975"/>
    </source>
</evidence>
<feature type="transmembrane region" description="Helical" evidence="6">
    <location>
        <begin position="446"/>
        <end position="465"/>
    </location>
</feature>